<feature type="region of interest" description="Disordered" evidence="2">
    <location>
        <begin position="1423"/>
        <end position="1447"/>
    </location>
</feature>
<feature type="domain" description="Helicase C-terminal" evidence="3">
    <location>
        <begin position="1210"/>
        <end position="1378"/>
    </location>
</feature>
<dbReference type="Proteomes" id="UP000233276">
    <property type="component" value="Chromosome"/>
</dbReference>
<evidence type="ECO:0000256" key="2">
    <source>
        <dbReference type="SAM" id="MobiDB-lite"/>
    </source>
</evidence>
<dbReference type="Pfam" id="PF04851">
    <property type="entry name" value="ResIII"/>
    <property type="match status" value="1"/>
</dbReference>
<dbReference type="CDD" id="cd02440">
    <property type="entry name" value="AdoMet_MTases"/>
    <property type="match status" value="1"/>
</dbReference>
<reference evidence="4 5" key="1">
    <citation type="submission" date="2017-12" db="EMBL/GenBank/DDBJ databases">
        <title>Isolation and characterization of estrogens degradatiion strain Microbacterium hominis SJTG1.</title>
        <authorList>
            <person name="Xiong W."/>
            <person name="Yin C."/>
            <person name="Zheng D."/>
            <person name="Liang R."/>
        </authorList>
    </citation>
    <scope>NUCLEOTIDE SEQUENCE [LARGE SCALE GENOMIC DNA]</scope>
    <source>
        <strain evidence="4 5">SJTG1</strain>
    </source>
</reference>
<dbReference type="GO" id="GO:0016787">
    <property type="term" value="F:hydrolase activity"/>
    <property type="evidence" value="ECO:0007669"/>
    <property type="project" value="InterPro"/>
</dbReference>
<feature type="coiled-coil region" evidence="1">
    <location>
        <begin position="1541"/>
        <end position="1575"/>
    </location>
</feature>
<dbReference type="Gene3D" id="3.40.50.300">
    <property type="entry name" value="P-loop containing nucleotide triphosphate hydrolases"/>
    <property type="match status" value="2"/>
</dbReference>
<keyword evidence="1" id="KW-0175">Coiled coil</keyword>
<evidence type="ECO:0000313" key="4">
    <source>
        <dbReference type="EMBL" id="AUG29490.1"/>
    </source>
</evidence>
<dbReference type="GO" id="GO:0003677">
    <property type="term" value="F:DNA binding"/>
    <property type="evidence" value="ECO:0007669"/>
    <property type="project" value="InterPro"/>
</dbReference>
<evidence type="ECO:0000259" key="3">
    <source>
        <dbReference type="PROSITE" id="PS51194"/>
    </source>
</evidence>
<dbReference type="InterPro" id="IPR001650">
    <property type="entry name" value="Helicase_C-like"/>
</dbReference>
<dbReference type="EMBL" id="CP025299">
    <property type="protein sequence ID" value="AUG29490.1"/>
    <property type="molecule type" value="Genomic_DNA"/>
</dbReference>
<dbReference type="Gene3D" id="3.40.50.150">
    <property type="entry name" value="Vaccinia Virus protein VP39"/>
    <property type="match status" value="1"/>
</dbReference>
<dbReference type="Pfam" id="PF00271">
    <property type="entry name" value="Helicase_C"/>
    <property type="match status" value="1"/>
</dbReference>
<dbReference type="SUPFAM" id="SSF52540">
    <property type="entry name" value="P-loop containing nucleoside triphosphate hydrolases"/>
    <property type="match status" value="2"/>
</dbReference>
<dbReference type="PRINTS" id="PR00507">
    <property type="entry name" value="N12N6MTFRASE"/>
</dbReference>
<sequence length="1611" mass="176096">MDGALHIVEAVHVCNMTPRIASQLAAIELAWALPEDHTPTAEERVTLTAFTGWGQLAHAFDATPERQWAEVADRLEAAVPAAALGAASEQVDTSFFTPVSVTAAIWDILTAAGFDGGRILEPGCGAGAFMTTTPVGIDVDWTGVEIDPTSARIARLLNPGAKILEGKLQSTPLRDGWFDAAIGNVPFSDVTVRDTDGRTGALHNYFAWRSVDAVRPGGYVVLVTSRYSMDAKSGILNAIREWSGAALIGAVRLPSGAFNGAGTQAVTDIIVIRKNDAETHLPRYAGQPDFELVEDGWGYYGHRTRQIDLRHEITDRAASAPEGATVKVSRYWADNAAHIAGRMLATGFDRAPLIVESTDPTVDITRAVQSLTRDLPAMSKRIGETDDLSDVILADAEGRKNGSYHLIDGSLFRVEGSKLAAVRQSKELIALVGLRDLALQLLQQESDTSTPDDEVAPVRALALSAYEAYVKSFGHLNRGTLVEGRVDEETGLPALSWRRPAMGGFRKDPDSALVMALEVFDQETGEAQPAPILLRRVNRAPEPVTHADTAAEALAISIGETGRVDLVRIAGLLSLGDDTAAAVTLLGDLVHLVDGHWQPAAEALSGNVRHKLERARTAAGRGDENAARYAAALEKVVPVDLTPTDINVTLGSPFVNAEDITEFLKSVLGARWPRVSHTPSQAVWEVEDSSYDHTVSMQWSVPDMTAGKLVECALNNKLPEITDREWDANRCDWRNVRNPQKSAAAAAKLELIRDRFSVWVWEDADRSARIVRDYNDKLNSHVTRTYDGSGLMFPGMAEGFTPWAHQRAAVERIVSTERALLGHPVGAGKTSEMTMAARTLRQFGLAQKPMIVVPNHLLDQIAREAQQVFPTGRFLIATKDDLARDARRLFAARCATGDWDAVIITHSAFGSIPVRPDLEERWIEEQKHALRWAMQSEPGDRTKGAKAIARAVRSLDARIHKLRDGKNDSDAIFFDQLGVDYIMVDEAHLFRRLDTQSQSRDNGMGSGSSKRATDLLMKVETLADRRPGKPICAFFTGTPWSNTLAETWVWQRYLQPDTLDAMGLLPFDAWVSAFIRYEHNIEVAPDGSGFRMYRRPVGVVNAPELKTILAQVADIMDPAQLGLTRPDHTVVNVTVEATPGQRKFVRDLADRADAIRNGNARGGDGTVDNMLLICNDGRKVALDPQLAGVDEESAKIAEAARLIAAAHREDQDRLFGHHATPGNFQLVFMDLGTPHPGDSQTYGRLRRQLVDHGVPANKVRFVHEATTDKARAALFAACRDGDVSVLVASTAKAGMGTNIQTRLTHLWHVDAPWLPSDVIQRDGRAVRPGNLSGHVTVTRLVTEGTFDAYMWQALERKSRAFDALYATGTTAREIEDVSGATMSYGEVKALASGNPLLLDQAKVRAQVKQLQVLRAMHLQGVNQARRSAEQHRRRAQSARSRRDAMLSAQDRVESATVEQRTAAVSRIAEGVRVVWHERNAHNAYYTSRVAYRGITAQLVDRERELPSVRVRLLSGYTEFAELTLRNGDVRRKPADVAANIAEHLDRVLDEMGTRIADAERDIDSHLAEAANLDQAAGAATFDQQDELDDALTCLAEIDAAIAEEAAEVQAA</sequence>
<dbReference type="InterPro" id="IPR027417">
    <property type="entry name" value="P-loop_NTPase"/>
</dbReference>
<dbReference type="SUPFAM" id="SSF53335">
    <property type="entry name" value="S-adenosyl-L-methionine-dependent methyltransferases"/>
    <property type="match status" value="1"/>
</dbReference>
<dbReference type="SMART" id="SM00490">
    <property type="entry name" value="HELICc"/>
    <property type="match status" value="1"/>
</dbReference>
<gene>
    <name evidence="4" type="ORF">CXR34_08440</name>
</gene>
<accession>A0A2K9D7B8</accession>
<dbReference type="InterPro" id="IPR052933">
    <property type="entry name" value="DNA_Protect_Modify"/>
</dbReference>
<dbReference type="GO" id="GO:0005524">
    <property type="term" value="F:ATP binding"/>
    <property type="evidence" value="ECO:0007669"/>
    <property type="project" value="InterPro"/>
</dbReference>
<dbReference type="InterPro" id="IPR029063">
    <property type="entry name" value="SAM-dependent_MTases_sf"/>
</dbReference>
<dbReference type="InterPro" id="IPR014001">
    <property type="entry name" value="Helicase_ATP-bd"/>
</dbReference>
<dbReference type="KEGG" id="mhos:CXR34_08440"/>
<dbReference type="PANTHER" id="PTHR41313:SF1">
    <property type="entry name" value="DNA METHYLASE ADENINE-SPECIFIC DOMAIN-CONTAINING PROTEIN"/>
    <property type="match status" value="1"/>
</dbReference>
<proteinExistence type="predicted"/>
<dbReference type="PROSITE" id="PS51194">
    <property type="entry name" value="HELICASE_CTER"/>
    <property type="match status" value="1"/>
</dbReference>
<name>A0A2K9D7B8_9MICO</name>
<organism evidence="4 5">
    <name type="scientific">Microbacterium hominis</name>
    <dbReference type="NCBI Taxonomy" id="162426"/>
    <lineage>
        <taxon>Bacteria</taxon>
        <taxon>Bacillati</taxon>
        <taxon>Actinomycetota</taxon>
        <taxon>Actinomycetes</taxon>
        <taxon>Micrococcales</taxon>
        <taxon>Microbacteriaceae</taxon>
        <taxon>Microbacterium</taxon>
    </lineage>
</organism>
<evidence type="ECO:0000313" key="5">
    <source>
        <dbReference type="Proteomes" id="UP000233276"/>
    </source>
</evidence>
<dbReference type="SMART" id="SM00487">
    <property type="entry name" value="DEXDc"/>
    <property type="match status" value="1"/>
</dbReference>
<dbReference type="InterPro" id="IPR006935">
    <property type="entry name" value="Helicase/UvrB_N"/>
</dbReference>
<dbReference type="PANTHER" id="PTHR41313">
    <property type="entry name" value="ADENINE-SPECIFIC METHYLTRANSFERASE"/>
    <property type="match status" value="1"/>
</dbReference>
<evidence type="ECO:0000256" key="1">
    <source>
        <dbReference type="SAM" id="Coils"/>
    </source>
</evidence>
<protein>
    <recommendedName>
        <fullName evidence="3">Helicase C-terminal domain-containing protein</fullName>
    </recommendedName>
</protein>